<feature type="signal peptide" evidence="1">
    <location>
        <begin position="1"/>
        <end position="18"/>
    </location>
</feature>
<dbReference type="KEGG" id="ddo:I597_0181"/>
<evidence type="ECO:0000313" key="3">
    <source>
        <dbReference type="Proteomes" id="UP000030140"/>
    </source>
</evidence>
<proteinExistence type="predicted"/>
<dbReference type="Proteomes" id="UP000030140">
    <property type="component" value="Unassembled WGS sequence"/>
</dbReference>
<organism evidence="2 3">
    <name type="scientific">Dokdonia donghaensis DSW-1</name>
    <dbReference type="NCBI Taxonomy" id="1300343"/>
    <lineage>
        <taxon>Bacteria</taxon>
        <taxon>Pseudomonadati</taxon>
        <taxon>Bacteroidota</taxon>
        <taxon>Flavobacteriia</taxon>
        <taxon>Flavobacteriales</taxon>
        <taxon>Flavobacteriaceae</taxon>
        <taxon>Dokdonia</taxon>
    </lineage>
</organism>
<protein>
    <submittedName>
        <fullName evidence="2">Uncharacterized protein</fullName>
    </submittedName>
</protein>
<reference evidence="2 3" key="1">
    <citation type="submission" date="2014-10" db="EMBL/GenBank/DDBJ databases">
        <title>Draft genome sequence of the proteorhodopsin-containing marine bacterium Dokdonia donghaensis.</title>
        <authorList>
            <person name="Gomez-Consarnau L."/>
            <person name="Gonzalez J.M."/>
            <person name="Riedel T."/>
            <person name="Jaenicke S."/>
            <person name="Wagner-Doebler I."/>
            <person name="Fuhrman J.A."/>
        </authorList>
    </citation>
    <scope>NUCLEOTIDE SEQUENCE [LARGE SCALE GENOMIC DNA]</scope>
    <source>
        <strain evidence="2 3">DSW-1</strain>
    </source>
</reference>
<evidence type="ECO:0000256" key="1">
    <source>
        <dbReference type="SAM" id="SignalP"/>
    </source>
</evidence>
<gene>
    <name evidence="2" type="ORF">NV36_06595</name>
</gene>
<feature type="chain" id="PRO_5001988127" evidence="1">
    <location>
        <begin position="19"/>
        <end position="162"/>
    </location>
</feature>
<keyword evidence="3" id="KW-1185">Reference proteome</keyword>
<dbReference type="EMBL" id="JSAQ01000001">
    <property type="protein sequence ID" value="KGO06540.1"/>
    <property type="molecule type" value="Genomic_DNA"/>
</dbReference>
<keyword evidence="1" id="KW-0732">Signal</keyword>
<comment type="caution">
    <text evidence="2">The sequence shown here is derived from an EMBL/GenBank/DDBJ whole genome shotgun (WGS) entry which is preliminary data.</text>
</comment>
<evidence type="ECO:0000313" key="2">
    <source>
        <dbReference type="EMBL" id="KGO06540.1"/>
    </source>
</evidence>
<sequence>MKLSLIITILCLSLGLQAQETTDIYKQAIGLVKKSSAFKQTGATAIATGSKTISFTNQAYAFWLDGLDTRFNDKDFENFFGDLYQPKEIESFKKAGDKRRSKYQLYVSETDTDLFVIEMLSRKRKRKAKYPKFYQGQSISFLFEKTSNGGVRLIETLTLQNN</sequence>
<dbReference type="OrthoDB" id="1431506at2"/>
<dbReference type="AlphaFoldDB" id="A0A0A2H1J7"/>
<name>A0A0A2H1J7_9FLAO</name>
<accession>A0A0A2H1J7</accession>
<dbReference type="PATRIC" id="fig|1300343.5.peg.180"/>
<dbReference type="RefSeq" id="WP_035325629.1">
    <property type="nucleotide sequence ID" value="NZ_CP015125.1"/>
</dbReference>